<dbReference type="CDD" id="cd14273">
    <property type="entry name" value="UBA_TAP-C_like"/>
    <property type="match status" value="1"/>
</dbReference>
<dbReference type="Proteomes" id="UP000603453">
    <property type="component" value="Unassembled WGS sequence"/>
</dbReference>
<dbReference type="Pfam" id="PF13899">
    <property type="entry name" value="Thioredoxin_7"/>
    <property type="match status" value="1"/>
</dbReference>
<dbReference type="CDD" id="cd02958">
    <property type="entry name" value="UAS"/>
    <property type="match status" value="1"/>
</dbReference>
<keyword evidence="4" id="KW-1185">Reference proteome</keyword>
<dbReference type="SUPFAM" id="SSF52833">
    <property type="entry name" value="Thioredoxin-like"/>
    <property type="match status" value="1"/>
</dbReference>
<dbReference type="Gene3D" id="3.40.30.10">
    <property type="entry name" value="Glutaredoxin"/>
    <property type="match status" value="1"/>
</dbReference>
<dbReference type="OrthoDB" id="270602at2759"/>
<dbReference type="EMBL" id="JAEPRD010000114">
    <property type="protein sequence ID" value="KAG2198265.1"/>
    <property type="molecule type" value="Genomic_DNA"/>
</dbReference>
<dbReference type="PROSITE" id="PS50033">
    <property type="entry name" value="UBX"/>
    <property type="match status" value="1"/>
</dbReference>
<reference evidence="3" key="1">
    <citation type="submission" date="2020-12" db="EMBL/GenBank/DDBJ databases">
        <title>Metabolic potential, ecology and presence of endohyphal bacteria is reflected in genomic diversity of Mucoromycotina.</title>
        <authorList>
            <person name="Muszewska A."/>
            <person name="Okrasinska A."/>
            <person name="Steczkiewicz K."/>
            <person name="Drgas O."/>
            <person name="Orlowska M."/>
            <person name="Perlinska-Lenart U."/>
            <person name="Aleksandrzak-Piekarczyk T."/>
            <person name="Szatraj K."/>
            <person name="Zielenkiewicz U."/>
            <person name="Pilsyk S."/>
            <person name="Malc E."/>
            <person name="Mieczkowski P."/>
            <person name="Kruszewska J.S."/>
            <person name="Biernat P."/>
            <person name="Pawlowska J."/>
        </authorList>
    </citation>
    <scope>NUCLEOTIDE SEQUENCE</scope>
    <source>
        <strain evidence="3">WA0000017839</strain>
    </source>
</reference>
<dbReference type="SMART" id="SM00594">
    <property type="entry name" value="UAS"/>
    <property type="match status" value="1"/>
</dbReference>
<feature type="compositionally biased region" description="Basic and acidic residues" evidence="1">
    <location>
        <begin position="335"/>
        <end position="358"/>
    </location>
</feature>
<feature type="domain" description="UBX" evidence="2">
    <location>
        <begin position="387"/>
        <end position="463"/>
    </location>
</feature>
<dbReference type="CDD" id="cd01767">
    <property type="entry name" value="UBX"/>
    <property type="match status" value="1"/>
</dbReference>
<dbReference type="SUPFAM" id="SSF54236">
    <property type="entry name" value="Ubiquitin-like"/>
    <property type="match status" value="1"/>
</dbReference>
<dbReference type="GO" id="GO:0043130">
    <property type="term" value="F:ubiquitin binding"/>
    <property type="evidence" value="ECO:0007669"/>
    <property type="project" value="TreeGrafter"/>
</dbReference>
<dbReference type="AlphaFoldDB" id="A0A8H7QU09"/>
<dbReference type="Pfam" id="PF00789">
    <property type="entry name" value="UBX"/>
    <property type="match status" value="1"/>
</dbReference>
<gene>
    <name evidence="3" type="ORF">INT47_004349</name>
</gene>
<feature type="compositionally biased region" description="Low complexity" evidence="1">
    <location>
        <begin position="51"/>
        <end position="67"/>
    </location>
</feature>
<proteinExistence type="predicted"/>
<dbReference type="Gene3D" id="3.10.20.90">
    <property type="entry name" value="Phosphatidylinositol 3-kinase Catalytic Subunit, Chain A, domain 1"/>
    <property type="match status" value="1"/>
</dbReference>
<sequence length="465" mass="51773">MSSEQDILKFCDITGASPEVAENFLQVADNNVEMAVSLFLENGGDMVANQSRNNEPSVNSSRPSSINSEHMLTDEEFARQMQESEQVRAPIAPKNDILAGGLFQPPSRWTSDHVGSSRPSVFNQGDSATGSVSDFLSRLNYEGNSGSGSSSPIESLGSPATAKAKRLADLFRPPFDIMYRGNFEEARDTAKEKNKWLMINVQNPTEFACQVMNRDLWSDGIVKDIVKESFIFLQYTNESADGKRYSTFYSVSGYPHLAIIDARTGERVKVWEKQIGPTDFMMEITEFLEQNSPESSTRSTATMKRPRVTKNFSDMSEEEQLNAAIAASLTGPKSESPESSKMELESTPKLDEEEPKEKEIVQVEVEEIKAGSTLDGIKAIKRDETTDMANSTRIQLRLADGSRMIRRFLKSDPVRYIFEFVKAEVPNADTQPFELVFNRAQLIDLLDQSILEAGLVNAAVNCVFV</sequence>
<dbReference type="GO" id="GO:0043161">
    <property type="term" value="P:proteasome-mediated ubiquitin-dependent protein catabolic process"/>
    <property type="evidence" value="ECO:0007669"/>
    <property type="project" value="TreeGrafter"/>
</dbReference>
<dbReference type="PANTHER" id="PTHR23322">
    <property type="entry name" value="FAS-ASSOCIATED PROTEIN"/>
    <property type="match status" value="1"/>
</dbReference>
<evidence type="ECO:0000313" key="3">
    <source>
        <dbReference type="EMBL" id="KAG2198265.1"/>
    </source>
</evidence>
<dbReference type="InterPro" id="IPR029071">
    <property type="entry name" value="Ubiquitin-like_domsf"/>
</dbReference>
<dbReference type="InterPro" id="IPR009060">
    <property type="entry name" value="UBA-like_sf"/>
</dbReference>
<feature type="region of interest" description="Disordered" evidence="1">
    <location>
        <begin position="47"/>
        <end position="67"/>
    </location>
</feature>
<dbReference type="SUPFAM" id="SSF46934">
    <property type="entry name" value="UBA-like"/>
    <property type="match status" value="1"/>
</dbReference>
<dbReference type="InterPro" id="IPR050730">
    <property type="entry name" value="UBX_domain-protein"/>
</dbReference>
<feature type="region of interest" description="Disordered" evidence="1">
    <location>
        <begin position="108"/>
        <end position="129"/>
    </location>
</feature>
<dbReference type="SMART" id="SM00166">
    <property type="entry name" value="UBX"/>
    <property type="match status" value="1"/>
</dbReference>
<accession>A0A8H7QU09</accession>
<comment type="caution">
    <text evidence="3">The sequence shown here is derived from an EMBL/GenBank/DDBJ whole genome shotgun (WGS) entry which is preliminary data.</text>
</comment>
<dbReference type="InterPro" id="IPR006577">
    <property type="entry name" value="UAS"/>
</dbReference>
<protein>
    <recommendedName>
        <fullName evidence="2">UBX domain-containing protein</fullName>
    </recommendedName>
</protein>
<evidence type="ECO:0000313" key="4">
    <source>
        <dbReference type="Proteomes" id="UP000603453"/>
    </source>
</evidence>
<dbReference type="InterPro" id="IPR036249">
    <property type="entry name" value="Thioredoxin-like_sf"/>
</dbReference>
<name>A0A8H7QU09_9FUNG</name>
<evidence type="ECO:0000256" key="1">
    <source>
        <dbReference type="SAM" id="MobiDB-lite"/>
    </source>
</evidence>
<dbReference type="InterPro" id="IPR001012">
    <property type="entry name" value="UBX_dom"/>
</dbReference>
<dbReference type="GO" id="GO:0005634">
    <property type="term" value="C:nucleus"/>
    <property type="evidence" value="ECO:0007669"/>
    <property type="project" value="TreeGrafter"/>
</dbReference>
<organism evidence="3 4">
    <name type="scientific">Mucor saturninus</name>
    <dbReference type="NCBI Taxonomy" id="64648"/>
    <lineage>
        <taxon>Eukaryota</taxon>
        <taxon>Fungi</taxon>
        <taxon>Fungi incertae sedis</taxon>
        <taxon>Mucoromycota</taxon>
        <taxon>Mucoromycotina</taxon>
        <taxon>Mucoromycetes</taxon>
        <taxon>Mucorales</taxon>
        <taxon>Mucorineae</taxon>
        <taxon>Mucoraceae</taxon>
        <taxon>Mucor</taxon>
    </lineage>
</organism>
<evidence type="ECO:0000259" key="2">
    <source>
        <dbReference type="PROSITE" id="PS50033"/>
    </source>
</evidence>
<dbReference type="PANTHER" id="PTHR23322:SF6">
    <property type="entry name" value="UBX DOMAIN-CONTAINING PROTEIN 7"/>
    <property type="match status" value="1"/>
</dbReference>
<feature type="region of interest" description="Disordered" evidence="1">
    <location>
        <begin position="328"/>
        <end position="358"/>
    </location>
</feature>
<dbReference type="Gene3D" id="1.10.8.10">
    <property type="entry name" value="DNA helicase RuvA subunit, C-terminal domain"/>
    <property type="match status" value="1"/>
</dbReference>
<dbReference type="Pfam" id="PF14555">
    <property type="entry name" value="UBA_4"/>
    <property type="match status" value="1"/>
</dbReference>